<feature type="domain" description="Phosphatidic acid phosphatase type 2/haloperoxidase" evidence="2">
    <location>
        <begin position="108"/>
        <end position="232"/>
    </location>
</feature>
<keyword evidence="1" id="KW-0472">Membrane</keyword>
<dbReference type="InterPro" id="IPR036938">
    <property type="entry name" value="PAP2/HPO_sf"/>
</dbReference>
<evidence type="ECO:0000313" key="4">
    <source>
        <dbReference type="Proteomes" id="UP000245655"/>
    </source>
</evidence>
<dbReference type="RefSeq" id="WP_228244393.1">
    <property type="nucleotide sequence ID" value="NZ_QGGM01000001.1"/>
</dbReference>
<keyword evidence="1" id="KW-0812">Transmembrane</keyword>
<protein>
    <submittedName>
        <fullName evidence="3">Membrane-associated PAP2 superfamily phosphatase</fullName>
    </submittedName>
</protein>
<dbReference type="Proteomes" id="UP000245655">
    <property type="component" value="Unassembled WGS sequence"/>
</dbReference>
<proteinExistence type="predicted"/>
<organism evidence="3 4">
    <name type="scientific">Psychrobacter immobilis</name>
    <dbReference type="NCBI Taxonomy" id="498"/>
    <lineage>
        <taxon>Bacteria</taxon>
        <taxon>Pseudomonadati</taxon>
        <taxon>Pseudomonadota</taxon>
        <taxon>Gammaproteobacteria</taxon>
        <taxon>Moraxellales</taxon>
        <taxon>Moraxellaceae</taxon>
        <taxon>Psychrobacter</taxon>
    </lineage>
</organism>
<keyword evidence="1" id="KW-1133">Transmembrane helix</keyword>
<dbReference type="SUPFAM" id="SSF48317">
    <property type="entry name" value="Acid phosphatase/Vanadium-dependent haloperoxidase"/>
    <property type="match status" value="1"/>
</dbReference>
<gene>
    <name evidence="3" type="ORF">C8D84_101191</name>
</gene>
<name>A0A2V1ZY71_PSYIM</name>
<dbReference type="Gene3D" id="1.20.144.10">
    <property type="entry name" value="Phosphatidic acid phosphatase type 2/haloperoxidase"/>
    <property type="match status" value="1"/>
</dbReference>
<dbReference type="CDD" id="cd03396">
    <property type="entry name" value="PAP2_like_6"/>
    <property type="match status" value="1"/>
</dbReference>
<evidence type="ECO:0000313" key="3">
    <source>
        <dbReference type="EMBL" id="PWK15244.1"/>
    </source>
</evidence>
<dbReference type="AlphaFoldDB" id="A0A2V1ZY71"/>
<dbReference type="NCBIfam" id="NF028538">
    <property type="entry name" value="PAP2_lipid_A"/>
    <property type="match status" value="1"/>
</dbReference>
<feature type="transmembrane region" description="Helical" evidence="1">
    <location>
        <begin position="210"/>
        <end position="232"/>
    </location>
</feature>
<dbReference type="EMBL" id="QGGM01000001">
    <property type="protein sequence ID" value="PWK15244.1"/>
    <property type="molecule type" value="Genomic_DNA"/>
</dbReference>
<reference evidence="3 4" key="1">
    <citation type="submission" date="2018-05" db="EMBL/GenBank/DDBJ databases">
        <title>Genomic Encyclopedia of Type Strains, Phase IV (KMG-IV): sequencing the most valuable type-strain genomes for metagenomic binning, comparative biology and taxonomic classification.</title>
        <authorList>
            <person name="Goeker M."/>
        </authorList>
    </citation>
    <scope>NUCLEOTIDE SEQUENCE [LARGE SCALE GENOMIC DNA]</scope>
    <source>
        <strain evidence="3 4">DSM 7229</strain>
    </source>
</reference>
<sequence length="263" mass="29513">MKIYSANGVWLKLLCLTIIATLLFEHSQLDIHISKLFYTNGHWLLEKGTQPFAFIFYDLPKLLLILLGIYLIAVLILRHKQNSDINLVIKNAQYDKRLTPLSTREIGYLLLVLIAVPSMIALLKGVTHVSCPNHLILFGGDLPYLNIWQNIAANTPAKCFPAAHASAGFSLYGLAFLPTLHQYRYRIFEIVTVVGWTMGLYKMLFGDHFFSHTLVSMLLSLTITCALATLFFKYPVANKANSINANGKKSDTASFQKSSKTQS</sequence>
<evidence type="ECO:0000256" key="1">
    <source>
        <dbReference type="SAM" id="Phobius"/>
    </source>
</evidence>
<feature type="transmembrane region" description="Helical" evidence="1">
    <location>
        <begin position="53"/>
        <end position="77"/>
    </location>
</feature>
<evidence type="ECO:0000259" key="2">
    <source>
        <dbReference type="Pfam" id="PF01569"/>
    </source>
</evidence>
<comment type="caution">
    <text evidence="3">The sequence shown here is derived from an EMBL/GenBank/DDBJ whole genome shotgun (WGS) entry which is preliminary data.</text>
</comment>
<dbReference type="InterPro" id="IPR000326">
    <property type="entry name" value="PAP2/HPO"/>
</dbReference>
<keyword evidence="4" id="KW-1185">Reference proteome</keyword>
<dbReference type="Pfam" id="PF01569">
    <property type="entry name" value="PAP2"/>
    <property type="match status" value="1"/>
</dbReference>
<dbReference type="GeneID" id="60253964"/>
<feature type="transmembrane region" description="Helical" evidence="1">
    <location>
        <begin position="106"/>
        <end position="123"/>
    </location>
</feature>
<accession>A0A2V1ZY71</accession>